<organism evidence="1 2">
    <name type="scientific">Halopolyspora algeriensis</name>
    <dbReference type="NCBI Taxonomy" id="1500506"/>
    <lineage>
        <taxon>Bacteria</taxon>
        <taxon>Bacillati</taxon>
        <taxon>Actinomycetota</taxon>
        <taxon>Actinomycetes</taxon>
        <taxon>Actinomycetes incertae sedis</taxon>
        <taxon>Halopolyspora</taxon>
    </lineage>
</organism>
<reference evidence="1 2" key="1">
    <citation type="submission" date="2018-07" db="EMBL/GenBank/DDBJ databases">
        <title>Genomic Encyclopedia of Type Strains, Phase III (KMG-III): the genomes of soil and plant-associated and newly described type strains.</title>
        <authorList>
            <person name="Whitman W."/>
        </authorList>
    </citation>
    <scope>NUCLEOTIDE SEQUENCE [LARGE SCALE GENOMIC DNA]</scope>
    <source>
        <strain evidence="1 2">CECT 8575</strain>
    </source>
</reference>
<protein>
    <submittedName>
        <fullName evidence="1">Polyketide cyclase/dehydrase/lipid transport protein</fullName>
    </submittedName>
</protein>
<gene>
    <name evidence="1" type="ORF">DFQ14_12515</name>
</gene>
<comment type="caution">
    <text evidence="1">The sequence shown here is derived from an EMBL/GenBank/DDBJ whole genome shotgun (WGS) entry which is preliminary data.</text>
</comment>
<proteinExistence type="predicted"/>
<dbReference type="SUPFAM" id="SSF55961">
    <property type="entry name" value="Bet v1-like"/>
    <property type="match status" value="1"/>
</dbReference>
<dbReference type="InterPro" id="IPR019587">
    <property type="entry name" value="Polyketide_cyclase/dehydratase"/>
</dbReference>
<keyword evidence="2" id="KW-1185">Reference proteome</keyword>
<dbReference type="CDD" id="cd07812">
    <property type="entry name" value="SRPBCC"/>
    <property type="match status" value="1"/>
</dbReference>
<dbReference type="Pfam" id="PF10604">
    <property type="entry name" value="Polyketide_cyc2"/>
    <property type="match status" value="1"/>
</dbReference>
<evidence type="ECO:0000313" key="2">
    <source>
        <dbReference type="Proteomes" id="UP000253495"/>
    </source>
</evidence>
<dbReference type="Proteomes" id="UP000253495">
    <property type="component" value="Unassembled WGS sequence"/>
</dbReference>
<name>A0A368V944_9ACTN</name>
<dbReference type="AlphaFoldDB" id="A0A368V944"/>
<evidence type="ECO:0000313" key="1">
    <source>
        <dbReference type="EMBL" id="RCW37659.1"/>
    </source>
</evidence>
<dbReference type="RefSeq" id="WP_158546747.1">
    <property type="nucleotide sequence ID" value="NZ_QPJC01000025.1"/>
</dbReference>
<dbReference type="Gene3D" id="3.30.530.20">
    <property type="match status" value="1"/>
</dbReference>
<dbReference type="InterPro" id="IPR023393">
    <property type="entry name" value="START-like_dom_sf"/>
</dbReference>
<dbReference type="EMBL" id="QPJC01000025">
    <property type="protein sequence ID" value="RCW37659.1"/>
    <property type="molecule type" value="Genomic_DNA"/>
</dbReference>
<sequence length="184" mass="20213">MSNTQDVFAANWELAESIAIDSAAETVYSMISDIARMGEWSPECVGGAWVSGTAGEVGSHFHGYNRDGGAEWTSESKVIEAKRPHRFGFSVLSFRAGGPDGGAEWMSGSKVGDMTWSFEVEENGAGCVLTQRHVMRTVSPFYRAMLEGMDEDQRSVQLGQRKEQLRGAMKTTLARIKDKAEQNH</sequence>
<accession>A0A368V944</accession>